<organism evidence="1 2">
    <name type="scientific">Legionella bozemanae</name>
    <name type="common">Fluoribacter bozemanae</name>
    <dbReference type="NCBI Taxonomy" id="447"/>
    <lineage>
        <taxon>Bacteria</taxon>
        <taxon>Pseudomonadati</taxon>
        <taxon>Pseudomonadota</taxon>
        <taxon>Gammaproteobacteria</taxon>
        <taxon>Legionellales</taxon>
        <taxon>Legionellaceae</taxon>
        <taxon>Legionella</taxon>
    </lineage>
</organism>
<evidence type="ECO:0000313" key="1">
    <source>
        <dbReference type="EMBL" id="KTC75875.1"/>
    </source>
</evidence>
<keyword evidence="2" id="KW-1185">Reference proteome</keyword>
<proteinExistence type="predicted"/>
<reference evidence="1 2" key="1">
    <citation type="submission" date="2015-11" db="EMBL/GenBank/DDBJ databases">
        <title>Genomic analysis of 38 Legionella species identifies large and diverse effector repertoires.</title>
        <authorList>
            <person name="Burstein D."/>
            <person name="Amaro F."/>
            <person name="Zusman T."/>
            <person name="Lifshitz Z."/>
            <person name="Cohen O."/>
            <person name="Gilbert J.A."/>
            <person name="Pupko T."/>
            <person name="Shuman H.A."/>
            <person name="Segal G."/>
        </authorList>
    </citation>
    <scope>NUCLEOTIDE SEQUENCE [LARGE SCALE GENOMIC DNA]</scope>
    <source>
        <strain evidence="1 2">WIGA</strain>
    </source>
</reference>
<protein>
    <submittedName>
        <fullName evidence="1">Uncharacterized protein</fullName>
    </submittedName>
</protein>
<dbReference type="AlphaFoldDB" id="A0A0W0RXM4"/>
<sequence length="448" mass="51895">MDFNQSIIKVTWQEIRDSLYEVEPRFTEIVDELNPDKDCCLYVLSFPYGAMIGDDISQFIPYDNGDGFYRLSSENAPADIIKDLGYGKDSAPLGMVLSKSIEFFVDLPDKELTLPIRIAGPGEFYNFSRILSINNNKKPFAPNGLLKATAGARTVFSLPYLTCNNSFNRLEGAIGTLNKYPSSQYDHFELFKLITNNQNLTTKWRMKLIYFAQKWIDNILNNEKWFKLRSYIYQLAWKSSDYKRNQYYYDISYSIMQEKSNTRSNPYINDTARHLLDIAIGAFPGLAPLVNDELLPLKTIQHVLTYSYGLKKYIPTIIGPEYFDYLIKKPVYYSLQYPITRSFSPKTKNSISMLNHLDDLKKSMDRFLIMIKSKDSMWYGTILQEAVNTTKFEYIHVNSNNNLKPKTPEEVIQNDYRFRTVEENCIKNNISPSVDANFFRGCVSLSTI</sequence>
<accession>A0A0W0RXM4</accession>
<dbReference type="Proteomes" id="UP000054695">
    <property type="component" value="Unassembled WGS sequence"/>
</dbReference>
<evidence type="ECO:0000313" key="2">
    <source>
        <dbReference type="Proteomes" id="UP000054695"/>
    </source>
</evidence>
<name>A0A0W0RXM4_LEGBO</name>
<gene>
    <name evidence="1" type="ORF">Lboz_0703</name>
</gene>
<dbReference type="EMBL" id="LNXU01000007">
    <property type="protein sequence ID" value="KTC75875.1"/>
    <property type="molecule type" value="Genomic_DNA"/>
</dbReference>
<dbReference type="PATRIC" id="fig|447.4.peg.753"/>
<comment type="caution">
    <text evidence="1">The sequence shown here is derived from an EMBL/GenBank/DDBJ whole genome shotgun (WGS) entry which is preliminary data.</text>
</comment>